<gene>
    <name evidence="2" type="ORF">Pan44_29060</name>
</gene>
<feature type="region of interest" description="Disordered" evidence="1">
    <location>
        <begin position="1"/>
        <end position="20"/>
    </location>
</feature>
<evidence type="ECO:0000313" key="3">
    <source>
        <dbReference type="Proteomes" id="UP000315700"/>
    </source>
</evidence>
<feature type="compositionally biased region" description="Polar residues" evidence="1">
    <location>
        <begin position="1"/>
        <end position="10"/>
    </location>
</feature>
<name>A0A517SFI0_9PLAN</name>
<dbReference type="KEGG" id="ccos:Pan44_29060"/>
<accession>A0A517SFI0</accession>
<evidence type="ECO:0000313" key="2">
    <source>
        <dbReference type="EMBL" id="QDT54867.1"/>
    </source>
</evidence>
<dbReference type="AlphaFoldDB" id="A0A517SFI0"/>
<dbReference type="RefSeq" id="WP_145030685.1">
    <property type="nucleotide sequence ID" value="NZ_CP036271.1"/>
</dbReference>
<organism evidence="2 3">
    <name type="scientific">Caulifigura coniformis</name>
    <dbReference type="NCBI Taxonomy" id="2527983"/>
    <lineage>
        <taxon>Bacteria</taxon>
        <taxon>Pseudomonadati</taxon>
        <taxon>Planctomycetota</taxon>
        <taxon>Planctomycetia</taxon>
        <taxon>Planctomycetales</taxon>
        <taxon>Planctomycetaceae</taxon>
        <taxon>Caulifigura</taxon>
    </lineage>
</organism>
<dbReference type="InParanoid" id="A0A517SFI0"/>
<dbReference type="OrthoDB" id="212635at2"/>
<evidence type="ECO:0000256" key="1">
    <source>
        <dbReference type="SAM" id="MobiDB-lite"/>
    </source>
</evidence>
<reference evidence="2 3" key="1">
    <citation type="submission" date="2019-02" db="EMBL/GenBank/DDBJ databases">
        <title>Deep-cultivation of Planctomycetes and their phenomic and genomic characterization uncovers novel biology.</title>
        <authorList>
            <person name="Wiegand S."/>
            <person name="Jogler M."/>
            <person name="Boedeker C."/>
            <person name="Pinto D."/>
            <person name="Vollmers J."/>
            <person name="Rivas-Marin E."/>
            <person name="Kohn T."/>
            <person name="Peeters S.H."/>
            <person name="Heuer A."/>
            <person name="Rast P."/>
            <person name="Oberbeckmann S."/>
            <person name="Bunk B."/>
            <person name="Jeske O."/>
            <person name="Meyerdierks A."/>
            <person name="Storesund J.E."/>
            <person name="Kallscheuer N."/>
            <person name="Luecker S."/>
            <person name="Lage O.M."/>
            <person name="Pohl T."/>
            <person name="Merkel B.J."/>
            <person name="Hornburger P."/>
            <person name="Mueller R.-W."/>
            <person name="Bruemmer F."/>
            <person name="Labrenz M."/>
            <person name="Spormann A.M."/>
            <person name="Op den Camp H."/>
            <person name="Overmann J."/>
            <person name="Amann R."/>
            <person name="Jetten M.S.M."/>
            <person name="Mascher T."/>
            <person name="Medema M.H."/>
            <person name="Devos D.P."/>
            <person name="Kaster A.-K."/>
            <person name="Ovreas L."/>
            <person name="Rohde M."/>
            <person name="Galperin M.Y."/>
            <person name="Jogler C."/>
        </authorList>
    </citation>
    <scope>NUCLEOTIDE SEQUENCE [LARGE SCALE GENOMIC DNA]</scope>
    <source>
        <strain evidence="2 3">Pan44</strain>
    </source>
</reference>
<proteinExistence type="predicted"/>
<keyword evidence="3" id="KW-1185">Reference proteome</keyword>
<sequence length="188" mass="20316">MTASAMTLPSASAERAPRRTPRDAARCIVGEYLRDWGLRDPDVIAARSREIVEQAERFLAVAPESVLTLSEAALSIAVDLISAAVVVKPEQGDTGSLVPQASVVAEVSHLLDDYPQIAQTSPDRMDEEAAEILATIARPIVPQSKRSEMPAQPGTRVWRVVSPAYYQGLVKRIALAFREPVQGSETIA</sequence>
<dbReference type="EMBL" id="CP036271">
    <property type="protein sequence ID" value="QDT54867.1"/>
    <property type="molecule type" value="Genomic_DNA"/>
</dbReference>
<protein>
    <submittedName>
        <fullName evidence="2">Uncharacterized protein</fullName>
    </submittedName>
</protein>
<dbReference type="Proteomes" id="UP000315700">
    <property type="component" value="Chromosome"/>
</dbReference>